<evidence type="ECO:0000256" key="24">
    <source>
        <dbReference type="ARBA" id="ARBA00033394"/>
    </source>
</evidence>
<evidence type="ECO:0000256" key="6">
    <source>
        <dbReference type="ARBA" id="ARBA00019844"/>
    </source>
</evidence>
<dbReference type="OrthoDB" id="3945418at2759"/>
<keyword evidence="16" id="KW-0496">Mitochondrion</keyword>
<keyword evidence="13 25" id="KW-0408">Iron</keyword>
<dbReference type="GO" id="GO:0006704">
    <property type="term" value="P:glucocorticoid biosynthetic process"/>
    <property type="evidence" value="ECO:0007669"/>
    <property type="project" value="TreeGrafter"/>
</dbReference>
<reference evidence="27 28" key="1">
    <citation type="submission" date="2020-06" db="EMBL/GenBank/DDBJ databases">
        <authorList>
            <person name="Li R."/>
            <person name="Bekaert M."/>
        </authorList>
    </citation>
    <scope>NUCLEOTIDE SEQUENCE [LARGE SCALE GENOMIC DNA]</scope>
    <source>
        <strain evidence="28">wild</strain>
    </source>
</reference>
<keyword evidence="9 25" id="KW-0479">Metal-binding</keyword>
<dbReference type="PRINTS" id="PR00463">
    <property type="entry name" value="EP450I"/>
</dbReference>
<dbReference type="GO" id="GO:0071375">
    <property type="term" value="P:cellular response to peptide hormone stimulus"/>
    <property type="evidence" value="ECO:0007669"/>
    <property type="project" value="TreeGrafter"/>
</dbReference>
<comment type="similarity">
    <text evidence="4 26">Belongs to the cytochrome P450 family.</text>
</comment>
<dbReference type="PRINTS" id="PR00385">
    <property type="entry name" value="P450"/>
</dbReference>
<evidence type="ECO:0000256" key="21">
    <source>
        <dbReference type="ARBA" id="ARBA00030343"/>
    </source>
</evidence>
<dbReference type="InterPro" id="IPR017972">
    <property type="entry name" value="Cyt_P450_CS"/>
</dbReference>
<evidence type="ECO:0000256" key="5">
    <source>
        <dbReference type="ARBA" id="ARBA00012764"/>
    </source>
</evidence>
<keyword evidence="14 26" id="KW-0503">Monooxygenase</keyword>
<keyword evidence="12 26" id="KW-0560">Oxidoreductase</keyword>
<keyword evidence="8 25" id="KW-0349">Heme</keyword>
<evidence type="ECO:0000256" key="7">
    <source>
        <dbReference type="ARBA" id="ARBA00022548"/>
    </source>
</evidence>
<evidence type="ECO:0000256" key="16">
    <source>
        <dbReference type="ARBA" id="ARBA00023128"/>
    </source>
</evidence>
<dbReference type="EMBL" id="CACVKT020001974">
    <property type="protein sequence ID" value="CAC5373826.1"/>
    <property type="molecule type" value="Genomic_DNA"/>
</dbReference>
<comment type="cofactor">
    <cofactor evidence="1 25">
        <name>heme</name>
        <dbReference type="ChEBI" id="CHEBI:30413"/>
    </cofactor>
</comment>
<keyword evidence="19" id="KW-0753">Steroid metabolism</keyword>
<sequence>MTLGKITSIVTTLLNAGIDSTASSLLFALTDLALHQEKQQKLLASKNHRANILLIMCMGRRTFPVTKGPARFMEWDTVIGGYTIPRKTCVSLDMAAMVKDERFFPKAKEYIPERWLRNVNDEITKGQEFPFACKPFGFGPRGCIGKDLLKWKCKLELQRLFRTLKFQCHLEYQRLKQFTVH</sequence>
<evidence type="ECO:0000256" key="2">
    <source>
        <dbReference type="ARBA" id="ARBA00004637"/>
    </source>
</evidence>
<dbReference type="SUPFAM" id="SSF48264">
    <property type="entry name" value="Cytochrome P450"/>
    <property type="match status" value="1"/>
</dbReference>
<dbReference type="GO" id="GO:0034650">
    <property type="term" value="P:cortisol metabolic process"/>
    <property type="evidence" value="ECO:0007669"/>
    <property type="project" value="TreeGrafter"/>
</dbReference>
<keyword evidence="11" id="KW-0809">Transit peptide</keyword>
<evidence type="ECO:0000256" key="11">
    <source>
        <dbReference type="ARBA" id="ARBA00022946"/>
    </source>
</evidence>
<dbReference type="GO" id="GO:0005743">
    <property type="term" value="C:mitochondrial inner membrane"/>
    <property type="evidence" value="ECO:0007669"/>
    <property type="project" value="UniProtKB-SubCell"/>
</dbReference>
<protein>
    <recommendedName>
        <fullName evidence="6">Cholesterol side-chain cleavage enzyme, mitochondrial</fullName>
        <ecNumber evidence="5">1.14.15.6</ecNumber>
    </recommendedName>
    <alternativeName>
        <fullName evidence="21">CYPXIA1</fullName>
    </alternativeName>
    <alternativeName>
        <fullName evidence="23">Cholesterol desmolase</fullName>
    </alternativeName>
    <alternativeName>
        <fullName evidence="22">Cytochrome P450 11A1</fullName>
    </alternativeName>
    <alternativeName>
        <fullName evidence="24">Cytochrome P450(scc)</fullName>
    </alternativeName>
</protein>
<evidence type="ECO:0000256" key="1">
    <source>
        <dbReference type="ARBA" id="ARBA00001971"/>
    </source>
</evidence>
<evidence type="ECO:0000256" key="25">
    <source>
        <dbReference type="PIRSR" id="PIRSR602401-1"/>
    </source>
</evidence>
<dbReference type="InterPro" id="IPR002401">
    <property type="entry name" value="Cyt_P450_E_grp-I"/>
</dbReference>
<gene>
    <name evidence="27" type="ORF">MCOR_11438</name>
</gene>
<comment type="pathway">
    <text evidence="3">Lipid metabolism; C21-steroid hormone metabolism.</text>
</comment>
<dbReference type="GO" id="GO:0005506">
    <property type="term" value="F:iron ion binding"/>
    <property type="evidence" value="ECO:0007669"/>
    <property type="project" value="InterPro"/>
</dbReference>
<evidence type="ECO:0000256" key="17">
    <source>
        <dbReference type="ARBA" id="ARBA00023136"/>
    </source>
</evidence>
<dbReference type="InterPro" id="IPR050479">
    <property type="entry name" value="CYP11_CYP27_families"/>
</dbReference>
<evidence type="ECO:0000256" key="19">
    <source>
        <dbReference type="ARBA" id="ARBA00023221"/>
    </source>
</evidence>
<dbReference type="GO" id="GO:0006700">
    <property type="term" value="P:C21-steroid hormone biosynthetic process"/>
    <property type="evidence" value="ECO:0007669"/>
    <property type="project" value="TreeGrafter"/>
</dbReference>
<organism evidence="27 28">
    <name type="scientific">Mytilus coruscus</name>
    <name type="common">Sea mussel</name>
    <dbReference type="NCBI Taxonomy" id="42192"/>
    <lineage>
        <taxon>Eukaryota</taxon>
        <taxon>Metazoa</taxon>
        <taxon>Spiralia</taxon>
        <taxon>Lophotrochozoa</taxon>
        <taxon>Mollusca</taxon>
        <taxon>Bivalvia</taxon>
        <taxon>Autobranchia</taxon>
        <taxon>Pteriomorphia</taxon>
        <taxon>Mytilida</taxon>
        <taxon>Mytiloidea</taxon>
        <taxon>Mytilidae</taxon>
        <taxon>Mytilinae</taxon>
        <taxon>Mytilus</taxon>
    </lineage>
</organism>
<evidence type="ECO:0000313" key="27">
    <source>
        <dbReference type="EMBL" id="CAC5373826.1"/>
    </source>
</evidence>
<evidence type="ECO:0000256" key="9">
    <source>
        <dbReference type="ARBA" id="ARBA00022723"/>
    </source>
</evidence>
<dbReference type="InterPro" id="IPR001128">
    <property type="entry name" value="Cyt_P450"/>
</dbReference>
<dbReference type="GO" id="GO:0020037">
    <property type="term" value="F:heme binding"/>
    <property type="evidence" value="ECO:0007669"/>
    <property type="project" value="InterPro"/>
</dbReference>
<keyword evidence="15" id="KW-0443">Lipid metabolism</keyword>
<evidence type="ECO:0000256" key="20">
    <source>
        <dbReference type="ARBA" id="ARBA00023250"/>
    </source>
</evidence>
<evidence type="ECO:0000256" key="8">
    <source>
        <dbReference type="ARBA" id="ARBA00022617"/>
    </source>
</evidence>
<dbReference type="PROSITE" id="PS00086">
    <property type="entry name" value="CYTOCHROME_P450"/>
    <property type="match status" value="1"/>
</dbReference>
<evidence type="ECO:0000256" key="15">
    <source>
        <dbReference type="ARBA" id="ARBA00023098"/>
    </source>
</evidence>
<evidence type="ECO:0000256" key="18">
    <source>
        <dbReference type="ARBA" id="ARBA00023166"/>
    </source>
</evidence>
<dbReference type="PANTHER" id="PTHR24279">
    <property type="entry name" value="CYTOCHROME P450"/>
    <property type="match status" value="1"/>
</dbReference>
<keyword evidence="10" id="KW-0999">Mitochondrion inner membrane</keyword>
<comment type="subcellular location">
    <subcellularLocation>
        <location evidence="2">Mitochondrion inner membrane</location>
        <topology evidence="2">Peripheral membrane protein</topology>
    </subcellularLocation>
</comment>
<proteinExistence type="inferred from homology"/>
<evidence type="ECO:0000256" key="26">
    <source>
        <dbReference type="RuleBase" id="RU000461"/>
    </source>
</evidence>
<dbReference type="GO" id="GO:0008386">
    <property type="term" value="F:cholesterol monooxygenase (side-chain-cleaving) activity"/>
    <property type="evidence" value="ECO:0007669"/>
    <property type="project" value="UniProtKB-EC"/>
</dbReference>
<evidence type="ECO:0000256" key="23">
    <source>
        <dbReference type="ARBA" id="ARBA00033274"/>
    </source>
</evidence>
<dbReference type="Pfam" id="PF00067">
    <property type="entry name" value="p450"/>
    <property type="match status" value="1"/>
</dbReference>
<dbReference type="AlphaFoldDB" id="A0A6J8AX79"/>
<dbReference type="Proteomes" id="UP000507470">
    <property type="component" value="Unassembled WGS sequence"/>
</dbReference>
<dbReference type="InterPro" id="IPR036396">
    <property type="entry name" value="Cyt_P450_sf"/>
</dbReference>
<feature type="binding site" description="axial binding residue" evidence="25">
    <location>
        <position position="143"/>
    </location>
    <ligand>
        <name>heme</name>
        <dbReference type="ChEBI" id="CHEBI:30413"/>
    </ligand>
    <ligandPart>
        <name>Fe</name>
        <dbReference type="ChEBI" id="CHEBI:18248"/>
    </ligandPart>
</feature>
<evidence type="ECO:0000256" key="4">
    <source>
        <dbReference type="ARBA" id="ARBA00010617"/>
    </source>
</evidence>
<keyword evidence="18" id="KW-1207">Sterol metabolism</keyword>
<dbReference type="PANTHER" id="PTHR24279:SF3">
    <property type="entry name" value="CHOLESTEROL SIDE-CHAIN CLEAVAGE ENZYME, MITOCHONDRIAL"/>
    <property type="match status" value="1"/>
</dbReference>
<evidence type="ECO:0000256" key="22">
    <source>
        <dbReference type="ARBA" id="ARBA00032666"/>
    </source>
</evidence>
<evidence type="ECO:0000256" key="13">
    <source>
        <dbReference type="ARBA" id="ARBA00023004"/>
    </source>
</evidence>
<evidence type="ECO:0000256" key="14">
    <source>
        <dbReference type="ARBA" id="ARBA00023033"/>
    </source>
</evidence>
<keyword evidence="7" id="KW-0153">Cholesterol metabolism</keyword>
<evidence type="ECO:0000256" key="10">
    <source>
        <dbReference type="ARBA" id="ARBA00022792"/>
    </source>
</evidence>
<dbReference type="EC" id="1.14.15.6" evidence="5"/>
<evidence type="ECO:0000313" key="28">
    <source>
        <dbReference type="Proteomes" id="UP000507470"/>
    </source>
</evidence>
<name>A0A6J8AX79_MYTCO</name>
<evidence type="ECO:0000256" key="12">
    <source>
        <dbReference type="ARBA" id="ARBA00023002"/>
    </source>
</evidence>
<keyword evidence="28" id="KW-1185">Reference proteome</keyword>
<dbReference type="Gene3D" id="1.10.630.10">
    <property type="entry name" value="Cytochrome P450"/>
    <property type="match status" value="1"/>
</dbReference>
<evidence type="ECO:0000256" key="3">
    <source>
        <dbReference type="ARBA" id="ARBA00005108"/>
    </source>
</evidence>
<keyword evidence="17" id="KW-0472">Membrane</keyword>
<keyword evidence="20" id="KW-0755">Steroidogenesis</keyword>
<accession>A0A6J8AX79</accession>
<dbReference type="GO" id="GO:0008203">
    <property type="term" value="P:cholesterol metabolic process"/>
    <property type="evidence" value="ECO:0007669"/>
    <property type="project" value="UniProtKB-KW"/>
</dbReference>